<dbReference type="InterPro" id="IPR050218">
    <property type="entry name" value="LptD"/>
</dbReference>
<feature type="domain" description="LPS-assembly protein LptD central" evidence="2">
    <location>
        <begin position="190"/>
        <end position="628"/>
    </location>
</feature>
<feature type="region of interest" description="Disordered" evidence="1">
    <location>
        <begin position="495"/>
        <end position="514"/>
    </location>
</feature>
<dbReference type="Proteomes" id="UP000178082">
    <property type="component" value="Unassembled WGS sequence"/>
</dbReference>
<dbReference type="GO" id="GO:0043165">
    <property type="term" value="P:Gram-negative-bacterium-type cell outer membrane assembly"/>
    <property type="evidence" value="ECO:0007669"/>
    <property type="project" value="InterPro"/>
</dbReference>
<dbReference type="GO" id="GO:0015920">
    <property type="term" value="P:lipopolysaccharide transport"/>
    <property type="evidence" value="ECO:0007669"/>
    <property type="project" value="InterPro"/>
</dbReference>
<dbReference type="HAMAP" id="MF_01411">
    <property type="entry name" value="LPS_assembly_LptD"/>
    <property type="match status" value="1"/>
</dbReference>
<organism evidence="3 4">
    <name type="scientific">Candidatus Schekmanbacteria bacterium RIFCSPLOWO2_12_FULL_38_15</name>
    <dbReference type="NCBI Taxonomy" id="1817883"/>
    <lineage>
        <taxon>Bacteria</taxon>
        <taxon>Candidatus Schekmaniibacteriota</taxon>
    </lineage>
</organism>
<dbReference type="AlphaFoldDB" id="A0A1F7SK69"/>
<dbReference type="PANTHER" id="PTHR30189:SF1">
    <property type="entry name" value="LPS-ASSEMBLY PROTEIN LPTD"/>
    <property type="match status" value="1"/>
</dbReference>
<name>A0A1F7SK69_9BACT</name>
<dbReference type="PANTHER" id="PTHR30189">
    <property type="entry name" value="LPS-ASSEMBLY PROTEIN"/>
    <property type="match status" value="1"/>
</dbReference>
<dbReference type="GO" id="GO:0009279">
    <property type="term" value="C:cell outer membrane"/>
    <property type="evidence" value="ECO:0007669"/>
    <property type="project" value="InterPro"/>
</dbReference>
<evidence type="ECO:0000313" key="3">
    <source>
        <dbReference type="EMBL" id="OGL54172.1"/>
    </source>
</evidence>
<comment type="caution">
    <text evidence="3">The sequence shown here is derived from an EMBL/GenBank/DDBJ whole genome shotgun (WGS) entry which is preliminary data.</text>
</comment>
<gene>
    <name evidence="3" type="ORF">A3G31_05265</name>
</gene>
<dbReference type="GO" id="GO:1990351">
    <property type="term" value="C:transporter complex"/>
    <property type="evidence" value="ECO:0007669"/>
    <property type="project" value="TreeGrafter"/>
</dbReference>
<accession>A0A1F7SK69</accession>
<evidence type="ECO:0000313" key="4">
    <source>
        <dbReference type="Proteomes" id="UP000178082"/>
    </source>
</evidence>
<evidence type="ECO:0000256" key="1">
    <source>
        <dbReference type="SAM" id="MobiDB-lite"/>
    </source>
</evidence>
<dbReference type="Pfam" id="PF19838">
    <property type="entry name" value="LptD_2"/>
    <property type="match status" value="1"/>
</dbReference>
<sequence>MRKNFLYIFLMLLILKSLTVISFAEKTADFASEKISDRIKAMGKDDTIPVDFYAENLDYRKDENLLIGEGSVDIQYRGMSLQADRAEYNLETGNVKATGNVVVEDGSSVLFCESMDLNIKTQIGVIYNGELFLEPTYYLTGVEIRRLGVDKYKIINGYYTACQKPVPEWSIKTSEATAEVEGMLHAKDASFAIKKVPVFYFPHLLVPIKTKRATGLLFPKIGSSTRNGFRWYQPFFWALTDYADATFNIDYQGKRGVGAEGNFRYVIDEESSGAVNGYIIDTRSGYSNESGTTGKKARWNFFAFHQQSFPENLRMILKVDLRSDENFNRDFKETFEERTKQSDIKSDSYFSLTKTWEKNAFLLNISGYEDRIKSQAVDPEGSREASIESIYQHLPELKFISIAQPVFGRNGIFKDFEKLSELMPFQFHLEASFASLKSSKDTNDYTFDGDTKNSFITERLDIHPSILLPLSYKNFMTLTPAIGIRETYYTHRLQSSRNRSEEFQGKADSTGKRTDFSGDSALSRELFDFSLRFDAPRIYKTLGFNFLDISKLKHVIEPVVEYQYIPSVDQSTIIQTDSLDYIKGREFLSYSITNRFYAKFKDAGNGNETAREVATIKISQYYDFMKDKKSTRDRIVREGRFGNKILSQSRVDVQKKAFSDLNFDLELYPYKYLVFNLNSFFDPTDGALDRFIGNINFEREFFRTKLNASLSMRWTDPEKNQALDWYEPDYNPSSRIQTPLRNTFTTLKLDLNIPNGWELGYLGRFYSSEQSLDSDLFSLSQREFAIRTKYSSQCWSVEALYGVREYFREGHSKMTFDDEIRNDQFFWLVIELESLGAIGPLSL</sequence>
<dbReference type="STRING" id="1817883.A3G31_05265"/>
<proteinExistence type="inferred from homology"/>
<protein>
    <recommendedName>
        <fullName evidence="2">LPS-assembly protein LptD central domain-containing protein</fullName>
    </recommendedName>
</protein>
<feature type="compositionally biased region" description="Basic and acidic residues" evidence="1">
    <location>
        <begin position="498"/>
        <end position="514"/>
    </location>
</feature>
<dbReference type="InterPro" id="IPR045659">
    <property type="entry name" value="LptD_2"/>
</dbReference>
<evidence type="ECO:0000259" key="2">
    <source>
        <dbReference type="Pfam" id="PF19838"/>
    </source>
</evidence>
<reference evidence="3 4" key="1">
    <citation type="journal article" date="2016" name="Nat. Commun.">
        <title>Thousands of microbial genomes shed light on interconnected biogeochemical processes in an aquifer system.</title>
        <authorList>
            <person name="Anantharaman K."/>
            <person name="Brown C.T."/>
            <person name="Hug L.A."/>
            <person name="Sharon I."/>
            <person name="Castelle C.J."/>
            <person name="Probst A.J."/>
            <person name="Thomas B.C."/>
            <person name="Singh A."/>
            <person name="Wilkins M.J."/>
            <person name="Karaoz U."/>
            <person name="Brodie E.L."/>
            <person name="Williams K.H."/>
            <person name="Hubbard S.S."/>
            <person name="Banfield J.F."/>
        </authorList>
    </citation>
    <scope>NUCLEOTIDE SEQUENCE [LARGE SCALE GENOMIC DNA]</scope>
</reference>
<dbReference type="EMBL" id="MGDI01000016">
    <property type="protein sequence ID" value="OGL54172.1"/>
    <property type="molecule type" value="Genomic_DNA"/>
</dbReference>
<dbReference type="InterPro" id="IPR020889">
    <property type="entry name" value="LipoPS_assembly_LptD"/>
</dbReference>
<dbReference type="Gene3D" id="2.60.450.10">
    <property type="entry name" value="Lipopolysaccharide (LPS) transport protein A like domain"/>
    <property type="match status" value="1"/>
</dbReference>